<dbReference type="InterPro" id="IPR056739">
    <property type="entry name" value="NfeD_membrane"/>
</dbReference>
<dbReference type="Pfam" id="PF01957">
    <property type="entry name" value="NfeD"/>
    <property type="match status" value="1"/>
</dbReference>
<keyword evidence="2 5" id="KW-0812">Transmembrane</keyword>
<dbReference type="Gene3D" id="2.40.50.140">
    <property type="entry name" value="Nucleic acid-binding proteins"/>
    <property type="match status" value="1"/>
</dbReference>
<feature type="transmembrane region" description="Helical" evidence="5">
    <location>
        <begin position="368"/>
        <end position="392"/>
    </location>
</feature>
<evidence type="ECO:0000259" key="6">
    <source>
        <dbReference type="Pfam" id="PF01957"/>
    </source>
</evidence>
<dbReference type="InterPro" id="IPR056738">
    <property type="entry name" value="NfeD1b_N"/>
</dbReference>
<evidence type="ECO:0000313" key="9">
    <source>
        <dbReference type="EMBL" id="ASQ44689.1"/>
    </source>
</evidence>
<dbReference type="RefSeq" id="WP_094089831.1">
    <property type="nucleotide sequence ID" value="NZ_CP016397.1"/>
</dbReference>
<dbReference type="SUPFAM" id="SSF52096">
    <property type="entry name" value="ClpP/crotonase"/>
    <property type="match status" value="1"/>
</dbReference>
<feature type="domain" description="NfeD integral membrane" evidence="7">
    <location>
        <begin position="271"/>
        <end position="385"/>
    </location>
</feature>
<proteinExistence type="predicted"/>
<reference evidence="10" key="1">
    <citation type="submission" date="2016-07" db="EMBL/GenBank/DDBJ databases">
        <authorList>
            <person name="Florea S."/>
            <person name="Webb J.S."/>
            <person name="Jaromczyk J."/>
            <person name="Schardl C.L."/>
        </authorList>
    </citation>
    <scope>NUCLEOTIDE SEQUENCE [LARGE SCALE GENOMIC DNA]</scope>
    <source>
        <strain evidence="10">CDC-D5610</strain>
    </source>
</reference>
<dbReference type="CDD" id="cd07020">
    <property type="entry name" value="Clp_protease_NfeD_1"/>
    <property type="match status" value="1"/>
</dbReference>
<protein>
    <submittedName>
        <fullName evidence="9">Uncharacterized protein</fullName>
    </submittedName>
</protein>
<name>A0A222NYN0_9GAMM</name>
<sequence>MEGFHTLVCVVLLKKILSNFYLHLQRKLSSWLCYVIVFIGLWSIALPGMANKIVEMEIKGPIGPATADFINRGIAKGQDATLILIIIDTPGGLDKSMRLIVQDILTSKAPIVTYVAPNGARAASAGTFIVYASTIAAMAPGTHLGAASPVSLSGGGFTEKEDKKETPSAMDKKITNDAIAYLRSLAQLRGRDPAFAEKAILNAATLTANEALRSGVINLVATSKADLFKQLEGMEVSQNGRKIKLLTKNAEVIKLTPDWRLRFLQVITDPTVAYLLLLLGIYGIFFELVNPGFIVPGVVGAIAILVALYALQLLPINYAGLSLIILGIFFIIAEAFAPSFGALGLGGTAAFIIGSILLIDTEHNNYQIAWSAIWAMAAVNLVVLLTLAAMAVKAKKRKPQHGVNLLLGAEGRALSEIAPQGQAVIRGEIWAVHAKEPIAANKRIKVVATQGLQLEVEEMEATEKK</sequence>
<evidence type="ECO:0000259" key="8">
    <source>
        <dbReference type="Pfam" id="PF25145"/>
    </source>
</evidence>
<keyword evidence="3 5" id="KW-1133">Transmembrane helix</keyword>
<dbReference type="InterPro" id="IPR029045">
    <property type="entry name" value="ClpP/crotonase-like_dom_sf"/>
</dbReference>
<feature type="transmembrane region" description="Helical" evidence="5">
    <location>
        <begin position="323"/>
        <end position="356"/>
    </location>
</feature>
<accession>A0A222NYN0</accession>
<comment type="subcellular location">
    <subcellularLocation>
        <location evidence="1">Membrane</location>
        <topology evidence="1">Multi-pass membrane protein</topology>
    </subcellularLocation>
</comment>
<dbReference type="InterPro" id="IPR012340">
    <property type="entry name" value="NA-bd_OB-fold"/>
</dbReference>
<evidence type="ECO:0000256" key="2">
    <source>
        <dbReference type="ARBA" id="ARBA00022692"/>
    </source>
</evidence>
<feature type="transmembrane region" description="Helical" evidence="5">
    <location>
        <begin position="263"/>
        <end position="285"/>
    </location>
</feature>
<evidence type="ECO:0000256" key="1">
    <source>
        <dbReference type="ARBA" id="ARBA00004141"/>
    </source>
</evidence>
<keyword evidence="10" id="KW-1185">Reference proteome</keyword>
<keyword evidence="4 5" id="KW-0472">Membrane</keyword>
<evidence type="ECO:0000256" key="5">
    <source>
        <dbReference type="SAM" id="Phobius"/>
    </source>
</evidence>
<dbReference type="Pfam" id="PF24961">
    <property type="entry name" value="NfeD_membrane"/>
    <property type="match status" value="1"/>
</dbReference>
<feature type="domain" description="NfeD1b N-terminal" evidence="8">
    <location>
        <begin position="61"/>
        <end position="231"/>
    </location>
</feature>
<dbReference type="PANTHER" id="PTHR33507">
    <property type="entry name" value="INNER MEMBRANE PROTEIN YBBJ"/>
    <property type="match status" value="1"/>
</dbReference>
<feature type="transmembrane region" description="Helical" evidence="5">
    <location>
        <begin position="291"/>
        <end position="311"/>
    </location>
</feature>
<dbReference type="Proteomes" id="UP000201728">
    <property type="component" value="Chromosome"/>
</dbReference>
<feature type="domain" description="NfeD-like C-terminal" evidence="6">
    <location>
        <begin position="404"/>
        <end position="457"/>
    </location>
</feature>
<dbReference type="SUPFAM" id="SSF141322">
    <property type="entry name" value="NfeD domain-like"/>
    <property type="match status" value="1"/>
</dbReference>
<evidence type="ECO:0000256" key="4">
    <source>
        <dbReference type="ARBA" id="ARBA00023136"/>
    </source>
</evidence>
<dbReference type="OrthoDB" id="5289056at2"/>
<dbReference type="KEGG" id="lcd:clem_00615"/>
<dbReference type="GO" id="GO:0016020">
    <property type="term" value="C:membrane"/>
    <property type="evidence" value="ECO:0007669"/>
    <property type="project" value="UniProtKB-SubCell"/>
</dbReference>
<dbReference type="AlphaFoldDB" id="A0A222NYN0"/>
<dbReference type="Gene3D" id="3.90.226.10">
    <property type="entry name" value="2-enoyl-CoA Hydratase, Chain A, domain 1"/>
    <property type="match status" value="1"/>
</dbReference>
<evidence type="ECO:0000256" key="3">
    <source>
        <dbReference type="ARBA" id="ARBA00022989"/>
    </source>
</evidence>
<evidence type="ECO:0000313" key="10">
    <source>
        <dbReference type="Proteomes" id="UP000201728"/>
    </source>
</evidence>
<dbReference type="EMBL" id="CP016397">
    <property type="protein sequence ID" value="ASQ44689.1"/>
    <property type="molecule type" value="Genomic_DNA"/>
</dbReference>
<dbReference type="InterPro" id="IPR002810">
    <property type="entry name" value="NfeD-like_C"/>
</dbReference>
<dbReference type="Pfam" id="PF25145">
    <property type="entry name" value="NfeD1b_N"/>
    <property type="match status" value="1"/>
</dbReference>
<feature type="transmembrane region" description="Helical" evidence="5">
    <location>
        <begin position="28"/>
        <end position="49"/>
    </location>
</feature>
<dbReference type="PANTHER" id="PTHR33507:SF4">
    <property type="entry name" value="NODULATION COMPETITIVENESS PROTEIN NFED"/>
    <property type="match status" value="1"/>
</dbReference>
<dbReference type="InterPro" id="IPR052165">
    <property type="entry name" value="Membrane_assoc_protease"/>
</dbReference>
<gene>
    <name evidence="9" type="ORF">clem_00615</name>
</gene>
<organism evidence="9 10">
    <name type="scientific">Legionella clemsonensis</name>
    <dbReference type="NCBI Taxonomy" id="1867846"/>
    <lineage>
        <taxon>Bacteria</taxon>
        <taxon>Pseudomonadati</taxon>
        <taxon>Pseudomonadota</taxon>
        <taxon>Gammaproteobacteria</taxon>
        <taxon>Legionellales</taxon>
        <taxon>Legionellaceae</taxon>
        <taxon>Legionella</taxon>
    </lineage>
</organism>
<evidence type="ECO:0000259" key="7">
    <source>
        <dbReference type="Pfam" id="PF24961"/>
    </source>
</evidence>